<organism evidence="2">
    <name type="scientific">viral metagenome</name>
    <dbReference type="NCBI Taxonomy" id="1070528"/>
    <lineage>
        <taxon>unclassified sequences</taxon>
        <taxon>metagenomes</taxon>
        <taxon>organismal metagenomes</taxon>
    </lineage>
</organism>
<keyword evidence="1" id="KW-0472">Membrane</keyword>
<dbReference type="AlphaFoldDB" id="A0A6C0HPH1"/>
<protein>
    <submittedName>
        <fullName evidence="2">Uncharacterized protein</fullName>
    </submittedName>
</protein>
<keyword evidence="1" id="KW-1133">Transmembrane helix</keyword>
<dbReference type="EMBL" id="MN739993">
    <property type="protein sequence ID" value="QHT81995.1"/>
    <property type="molecule type" value="Genomic_DNA"/>
</dbReference>
<accession>A0A6C0HPH1</accession>
<evidence type="ECO:0000256" key="1">
    <source>
        <dbReference type="SAM" id="Phobius"/>
    </source>
</evidence>
<keyword evidence="1" id="KW-0812">Transmembrane</keyword>
<evidence type="ECO:0000313" key="2">
    <source>
        <dbReference type="EMBL" id="QHT81995.1"/>
    </source>
</evidence>
<reference evidence="2" key="1">
    <citation type="journal article" date="2020" name="Nature">
        <title>Giant virus diversity and host interactions through global metagenomics.</title>
        <authorList>
            <person name="Schulz F."/>
            <person name="Roux S."/>
            <person name="Paez-Espino D."/>
            <person name="Jungbluth S."/>
            <person name="Walsh D.A."/>
            <person name="Denef V.J."/>
            <person name="McMahon K.D."/>
            <person name="Konstantinidis K.T."/>
            <person name="Eloe-Fadrosh E.A."/>
            <person name="Kyrpides N.C."/>
            <person name="Woyke T."/>
        </authorList>
    </citation>
    <scope>NUCLEOTIDE SEQUENCE</scope>
    <source>
        <strain evidence="2">GVMAG-M-3300023184-160</strain>
    </source>
</reference>
<proteinExistence type="predicted"/>
<name>A0A6C0HPH1_9ZZZZ</name>
<sequence>MSLAFYASPIDHDQVLEDKMNKEKMKIDRSLLQTMQTGPSYALDKPGLSNPYDHVRVSDIHKNIQEENDKELSSFYSSELPNVEKYIPIPSDQYLLMEDQHKVPPKRPDDLVQKIDRLMQMFEEQREIKTGQKNEEIVLYCFLGVFTIYVLDSFVSIGRYTR</sequence>
<feature type="transmembrane region" description="Helical" evidence="1">
    <location>
        <begin position="137"/>
        <end position="157"/>
    </location>
</feature>